<keyword evidence="1" id="KW-0812">Transmembrane</keyword>
<feature type="transmembrane region" description="Helical" evidence="1">
    <location>
        <begin position="16"/>
        <end position="41"/>
    </location>
</feature>
<keyword evidence="1" id="KW-1133">Transmembrane helix</keyword>
<sequence length="52" mass="5815">MFLSTDPRYVQINTGILSQNVFCVCVCVRVHVCVLVCACVLSCTKNHLNTRL</sequence>
<evidence type="ECO:0000256" key="1">
    <source>
        <dbReference type="SAM" id="Phobius"/>
    </source>
</evidence>
<evidence type="ECO:0000313" key="2">
    <source>
        <dbReference type="EMBL" id="JAH79829.1"/>
    </source>
</evidence>
<proteinExistence type="predicted"/>
<dbReference type="AlphaFoldDB" id="A0A0E9VNY4"/>
<keyword evidence="1" id="KW-0472">Membrane</keyword>
<name>A0A0E9VNY4_ANGAN</name>
<protein>
    <submittedName>
        <fullName evidence="2">Uncharacterized protein</fullName>
    </submittedName>
</protein>
<reference evidence="2" key="2">
    <citation type="journal article" date="2015" name="Fish Shellfish Immunol.">
        <title>Early steps in the European eel (Anguilla anguilla)-Vibrio vulnificus interaction in the gills: Role of the RtxA13 toxin.</title>
        <authorList>
            <person name="Callol A."/>
            <person name="Pajuelo D."/>
            <person name="Ebbesson L."/>
            <person name="Teles M."/>
            <person name="MacKenzie S."/>
            <person name="Amaro C."/>
        </authorList>
    </citation>
    <scope>NUCLEOTIDE SEQUENCE</scope>
</reference>
<reference evidence="2" key="1">
    <citation type="submission" date="2014-11" db="EMBL/GenBank/DDBJ databases">
        <authorList>
            <person name="Amaro Gonzalez C."/>
        </authorList>
    </citation>
    <scope>NUCLEOTIDE SEQUENCE</scope>
</reference>
<dbReference type="EMBL" id="GBXM01028748">
    <property type="protein sequence ID" value="JAH79829.1"/>
    <property type="molecule type" value="Transcribed_RNA"/>
</dbReference>
<accession>A0A0E9VNY4</accession>
<organism evidence="2">
    <name type="scientific">Anguilla anguilla</name>
    <name type="common">European freshwater eel</name>
    <name type="synonym">Muraena anguilla</name>
    <dbReference type="NCBI Taxonomy" id="7936"/>
    <lineage>
        <taxon>Eukaryota</taxon>
        <taxon>Metazoa</taxon>
        <taxon>Chordata</taxon>
        <taxon>Craniata</taxon>
        <taxon>Vertebrata</taxon>
        <taxon>Euteleostomi</taxon>
        <taxon>Actinopterygii</taxon>
        <taxon>Neopterygii</taxon>
        <taxon>Teleostei</taxon>
        <taxon>Anguilliformes</taxon>
        <taxon>Anguillidae</taxon>
        <taxon>Anguilla</taxon>
    </lineage>
</organism>